<proteinExistence type="predicted"/>
<reference evidence="2" key="1">
    <citation type="submission" date="2021-01" db="EMBL/GenBank/DDBJ databases">
        <authorList>
            <consortium name="Genoscope - CEA"/>
            <person name="William W."/>
        </authorList>
    </citation>
    <scope>NUCLEOTIDE SEQUENCE</scope>
</reference>
<dbReference type="CDD" id="cd07521">
    <property type="entry name" value="HAD_FCP1-like"/>
    <property type="match status" value="1"/>
</dbReference>
<evidence type="ECO:0000313" key="2">
    <source>
        <dbReference type="EMBL" id="CAD8110784.1"/>
    </source>
</evidence>
<evidence type="ECO:0000313" key="3">
    <source>
        <dbReference type="Proteomes" id="UP000692954"/>
    </source>
</evidence>
<protein>
    <recommendedName>
        <fullName evidence="1">FCP1 homology domain-containing protein</fullName>
    </recommendedName>
</protein>
<dbReference type="AlphaFoldDB" id="A0A8S1Q6J2"/>
<name>A0A8S1Q6J2_9CILI</name>
<dbReference type="Pfam" id="PF03031">
    <property type="entry name" value="NIF"/>
    <property type="match status" value="1"/>
</dbReference>
<dbReference type="InterPro" id="IPR004274">
    <property type="entry name" value="FCP1_dom"/>
</dbReference>
<sequence length="314" mass="36650">MSNNQIIYQQQQEQRSLLSRLCACLKIFNRKKKQGQQNQYHPEIDTPKSSFILGQKKTIVLDLDETLVHSQFQPMDNCDLQLDIVVQSQNFKVFVLLRPGAKEFIEELSIFYDVVLWTASLKEYAMPVMDFVDPEKKVMERLFRESCTIIKGGLTKDLNILGRDLKDIIIVDNSNLSFALNPENGFKIKDFFYDKQDRELEQILPFLVWISQLPDVRPVALQYEQFINSSPEQLNQRKSGSIVPLEQQKFQCVSRSFTIQTEKIKQRSIIRTLTLSKEEEQFDEIVLKKQLKSEIIAKQIQTNDSEKETFEIGN</sequence>
<dbReference type="OrthoDB" id="277011at2759"/>
<feature type="domain" description="FCP1 homology" evidence="1">
    <location>
        <begin position="52"/>
        <end position="210"/>
    </location>
</feature>
<dbReference type="InterPro" id="IPR050365">
    <property type="entry name" value="TIM50"/>
</dbReference>
<accession>A0A8S1Q6J2</accession>
<dbReference type="SMART" id="SM00577">
    <property type="entry name" value="CPDc"/>
    <property type="match status" value="1"/>
</dbReference>
<dbReference type="EMBL" id="CAJJDN010000096">
    <property type="protein sequence ID" value="CAD8110784.1"/>
    <property type="molecule type" value="Genomic_DNA"/>
</dbReference>
<organism evidence="2 3">
    <name type="scientific">Paramecium sonneborni</name>
    <dbReference type="NCBI Taxonomy" id="65129"/>
    <lineage>
        <taxon>Eukaryota</taxon>
        <taxon>Sar</taxon>
        <taxon>Alveolata</taxon>
        <taxon>Ciliophora</taxon>
        <taxon>Intramacronucleata</taxon>
        <taxon>Oligohymenophorea</taxon>
        <taxon>Peniculida</taxon>
        <taxon>Parameciidae</taxon>
        <taxon>Paramecium</taxon>
    </lineage>
</organism>
<evidence type="ECO:0000259" key="1">
    <source>
        <dbReference type="PROSITE" id="PS50969"/>
    </source>
</evidence>
<dbReference type="GO" id="GO:0016791">
    <property type="term" value="F:phosphatase activity"/>
    <property type="evidence" value="ECO:0007669"/>
    <property type="project" value="InterPro"/>
</dbReference>
<dbReference type="NCBIfam" id="TIGR02251">
    <property type="entry name" value="HIF-SF_euk"/>
    <property type="match status" value="1"/>
</dbReference>
<dbReference type="InterPro" id="IPR011948">
    <property type="entry name" value="Dullard_phosphatase"/>
</dbReference>
<dbReference type="FunFam" id="3.40.50.1000:FF:000093">
    <property type="entry name" value="NLI interacting factor-like phosphatase family protein"/>
    <property type="match status" value="1"/>
</dbReference>
<comment type="caution">
    <text evidence="2">The sequence shown here is derived from an EMBL/GenBank/DDBJ whole genome shotgun (WGS) entry which is preliminary data.</text>
</comment>
<dbReference type="PANTHER" id="PTHR12210">
    <property type="entry name" value="DULLARD PROTEIN PHOSPHATASE"/>
    <property type="match status" value="1"/>
</dbReference>
<dbReference type="Proteomes" id="UP000692954">
    <property type="component" value="Unassembled WGS sequence"/>
</dbReference>
<gene>
    <name evidence="2" type="ORF">PSON_ATCC_30995.1.T0960177</name>
</gene>
<keyword evidence="3" id="KW-1185">Reference proteome</keyword>
<dbReference type="PROSITE" id="PS50969">
    <property type="entry name" value="FCP1"/>
    <property type="match status" value="1"/>
</dbReference>